<evidence type="ECO:0000256" key="6">
    <source>
        <dbReference type="SAM" id="SignalP"/>
    </source>
</evidence>
<feature type="signal peptide" evidence="6">
    <location>
        <begin position="1"/>
        <end position="19"/>
    </location>
</feature>
<dbReference type="SUPFAM" id="SSF53807">
    <property type="entry name" value="Helical backbone' metal receptor"/>
    <property type="match status" value="1"/>
</dbReference>
<keyword evidence="4" id="KW-0410">Iron transport</keyword>
<dbReference type="Gene3D" id="3.40.50.1980">
    <property type="entry name" value="Nitrogenase molybdenum iron protein domain"/>
    <property type="match status" value="2"/>
</dbReference>
<comment type="subcellular location">
    <subcellularLocation>
        <location evidence="1">Cell envelope</location>
    </subcellularLocation>
</comment>
<evidence type="ECO:0000256" key="4">
    <source>
        <dbReference type="ARBA" id="ARBA00022496"/>
    </source>
</evidence>
<protein>
    <submittedName>
        <fullName evidence="8">Iron ABC transporter periplasmic iron-binding protein</fullName>
    </submittedName>
</protein>
<comment type="similarity">
    <text evidence="2">Belongs to the bacterial solute-binding protein 8 family.</text>
</comment>
<dbReference type="EMBL" id="FMJD01000011">
    <property type="protein sequence ID" value="SCM78464.1"/>
    <property type="molecule type" value="Genomic_DNA"/>
</dbReference>
<dbReference type="PROSITE" id="PS50983">
    <property type="entry name" value="FE_B12_PBP"/>
    <property type="match status" value="1"/>
</dbReference>
<dbReference type="PANTHER" id="PTHR30532">
    <property type="entry name" value="IRON III DICITRATE-BINDING PERIPLASMIC PROTEIN"/>
    <property type="match status" value="1"/>
</dbReference>
<evidence type="ECO:0000256" key="3">
    <source>
        <dbReference type="ARBA" id="ARBA00022448"/>
    </source>
</evidence>
<dbReference type="Pfam" id="PF01497">
    <property type="entry name" value="Peripla_BP_2"/>
    <property type="match status" value="1"/>
</dbReference>
<evidence type="ECO:0000313" key="8">
    <source>
        <dbReference type="EMBL" id="SCM78464.1"/>
    </source>
</evidence>
<feature type="chain" id="PRO_5012532893" evidence="6">
    <location>
        <begin position="20"/>
        <end position="317"/>
    </location>
</feature>
<keyword evidence="3" id="KW-0813">Transport</keyword>
<feature type="domain" description="Fe/B12 periplasmic-binding" evidence="7">
    <location>
        <begin position="41"/>
        <end position="317"/>
    </location>
</feature>
<organism evidence="8">
    <name type="scientific">uncultured Pleomorphomonas sp</name>
    <dbReference type="NCBI Taxonomy" id="442121"/>
    <lineage>
        <taxon>Bacteria</taxon>
        <taxon>Pseudomonadati</taxon>
        <taxon>Pseudomonadota</taxon>
        <taxon>Alphaproteobacteria</taxon>
        <taxon>Hyphomicrobiales</taxon>
        <taxon>Pleomorphomonadaceae</taxon>
        <taxon>Pleomorphomonas</taxon>
        <taxon>environmental samples</taxon>
    </lineage>
</organism>
<sequence>MRFIVPLMALLFSAGPAFAGDRTVTDDAGRQVAVPDRPQRIVVMHEPLLGVPLIELGVPVVGSYGRNDDGSFVTATDFIDVVLGEGHAKPKGIGPVGQIDLEKLRALAPDLIVGSELDIGKVPQLETVAPVYLQNAGKGRAYGFDVEEKLAGLVGRQEAFEALRTAYSRRLAHVRAALPSDPAGQTYLAVFLTDQINVVWDMSGAVQALEDIGYVRLKLDGDGSGSTLGSTLMVPVSAETFGQLDPDLLVVMNSYAGTTRGETETRAALDRIVPGWDRFVRAAREERLVFVDSAKVTTPTVASAMHMLDALEAWSNR</sequence>
<dbReference type="AlphaFoldDB" id="A0A212LLP6"/>
<evidence type="ECO:0000256" key="5">
    <source>
        <dbReference type="ARBA" id="ARBA00022729"/>
    </source>
</evidence>
<dbReference type="GO" id="GO:1901678">
    <property type="term" value="P:iron coordination entity transport"/>
    <property type="evidence" value="ECO:0007669"/>
    <property type="project" value="UniProtKB-ARBA"/>
</dbReference>
<evidence type="ECO:0000256" key="2">
    <source>
        <dbReference type="ARBA" id="ARBA00008814"/>
    </source>
</evidence>
<accession>A0A212LLP6</accession>
<dbReference type="PANTHER" id="PTHR30532:SF1">
    <property type="entry name" value="IRON(3+)-HYDROXAMATE-BINDING PROTEIN FHUD"/>
    <property type="match status" value="1"/>
</dbReference>
<proteinExistence type="inferred from homology"/>
<dbReference type="GO" id="GO:0030288">
    <property type="term" value="C:outer membrane-bounded periplasmic space"/>
    <property type="evidence" value="ECO:0007669"/>
    <property type="project" value="TreeGrafter"/>
</dbReference>
<name>A0A212LLP6_9HYPH</name>
<dbReference type="InterPro" id="IPR002491">
    <property type="entry name" value="ABC_transptr_periplasmic_BD"/>
</dbReference>
<evidence type="ECO:0000256" key="1">
    <source>
        <dbReference type="ARBA" id="ARBA00004196"/>
    </source>
</evidence>
<dbReference type="InterPro" id="IPR051313">
    <property type="entry name" value="Bact_iron-sidero_bind"/>
</dbReference>
<gene>
    <name evidence="8" type="ORF">KL86PLE_70183</name>
</gene>
<reference evidence="8" key="1">
    <citation type="submission" date="2016-08" db="EMBL/GenBank/DDBJ databases">
        <authorList>
            <person name="Seilhamer J.J."/>
        </authorList>
    </citation>
    <scope>NUCLEOTIDE SEQUENCE</scope>
    <source>
        <strain evidence="8">86</strain>
    </source>
</reference>
<keyword evidence="4" id="KW-0408">Iron</keyword>
<evidence type="ECO:0000259" key="7">
    <source>
        <dbReference type="PROSITE" id="PS50983"/>
    </source>
</evidence>
<keyword evidence="5 6" id="KW-0732">Signal</keyword>
<keyword evidence="4" id="KW-0406">Ion transport</keyword>